<proteinExistence type="predicted"/>
<dbReference type="EMBL" id="BMMK01000009">
    <property type="protein sequence ID" value="GGM52393.1"/>
    <property type="molecule type" value="Genomic_DNA"/>
</dbReference>
<comment type="caution">
    <text evidence="2">The sequence shown here is derived from an EMBL/GenBank/DDBJ whole genome shotgun (WGS) entry which is preliminary data.</text>
</comment>
<keyword evidence="3" id="KW-1185">Reference proteome</keyword>
<evidence type="ECO:0000313" key="3">
    <source>
        <dbReference type="Proteomes" id="UP000637578"/>
    </source>
</evidence>
<sequence>MNGIQLSQVVIDAADPGRLAGFWGAALGWPVTPDGDEVVVDPPADAAGCPLVFVPVADPKAGKNRVHLDLRSGSREEQAAVVERLCGLGARPADIGQDGVPWVVLADPEDNEFCVLEPREQYAGYGQVVAVVIDAADPGRLAGFWAEATGWPPASSAEVFASLRNPAERGPDLEFLRSDEPRRGKNRLHLDLAPTRERDQAAEVERLQGLGAVTRDVGQRNVSWVVLADPEDNEFCVLTPR</sequence>
<reference evidence="2" key="2">
    <citation type="submission" date="2020-09" db="EMBL/GenBank/DDBJ databases">
        <authorList>
            <person name="Sun Q."/>
            <person name="Zhou Y."/>
        </authorList>
    </citation>
    <scope>NUCLEOTIDE SEQUENCE</scope>
    <source>
        <strain evidence="2">CGMCC 4.5737</strain>
    </source>
</reference>
<dbReference type="Gene3D" id="3.10.180.10">
    <property type="entry name" value="2,3-Dihydroxybiphenyl 1,2-Dioxygenase, domain 1"/>
    <property type="match status" value="2"/>
</dbReference>
<evidence type="ECO:0000313" key="2">
    <source>
        <dbReference type="EMBL" id="GGM52393.1"/>
    </source>
</evidence>
<dbReference type="PANTHER" id="PTHR35908">
    <property type="entry name" value="HYPOTHETICAL FUSION PROTEIN"/>
    <property type="match status" value="1"/>
</dbReference>
<feature type="domain" description="Glyoxalase-like" evidence="1">
    <location>
        <begin position="130"/>
        <end position="238"/>
    </location>
</feature>
<protein>
    <recommendedName>
        <fullName evidence="1">Glyoxalase-like domain-containing protein</fullName>
    </recommendedName>
</protein>
<dbReference type="RefSeq" id="WP_189056986.1">
    <property type="nucleotide sequence ID" value="NZ_BMMK01000009.1"/>
</dbReference>
<name>A0A8J3CE39_9PSEU</name>
<dbReference type="Pfam" id="PF18029">
    <property type="entry name" value="Glyoxalase_6"/>
    <property type="match status" value="2"/>
</dbReference>
<evidence type="ECO:0000259" key="1">
    <source>
        <dbReference type="Pfam" id="PF18029"/>
    </source>
</evidence>
<dbReference type="Proteomes" id="UP000637578">
    <property type="component" value="Unassembled WGS sequence"/>
</dbReference>
<dbReference type="AlphaFoldDB" id="A0A8J3CE39"/>
<dbReference type="InterPro" id="IPR041581">
    <property type="entry name" value="Glyoxalase_6"/>
</dbReference>
<dbReference type="InterPro" id="IPR029068">
    <property type="entry name" value="Glyas_Bleomycin-R_OHBP_Dase"/>
</dbReference>
<gene>
    <name evidence="2" type="ORF">GCM10012275_24180</name>
</gene>
<accession>A0A8J3CE39</accession>
<organism evidence="2 3">
    <name type="scientific">Longimycelium tulufanense</name>
    <dbReference type="NCBI Taxonomy" id="907463"/>
    <lineage>
        <taxon>Bacteria</taxon>
        <taxon>Bacillati</taxon>
        <taxon>Actinomycetota</taxon>
        <taxon>Actinomycetes</taxon>
        <taxon>Pseudonocardiales</taxon>
        <taxon>Pseudonocardiaceae</taxon>
        <taxon>Longimycelium</taxon>
    </lineage>
</organism>
<reference evidence="2" key="1">
    <citation type="journal article" date="2014" name="Int. J. Syst. Evol. Microbiol.">
        <title>Complete genome sequence of Corynebacterium casei LMG S-19264T (=DSM 44701T), isolated from a smear-ripened cheese.</title>
        <authorList>
            <consortium name="US DOE Joint Genome Institute (JGI-PGF)"/>
            <person name="Walter F."/>
            <person name="Albersmeier A."/>
            <person name="Kalinowski J."/>
            <person name="Ruckert C."/>
        </authorList>
    </citation>
    <scope>NUCLEOTIDE SEQUENCE</scope>
    <source>
        <strain evidence="2">CGMCC 4.5737</strain>
    </source>
</reference>
<feature type="domain" description="Glyoxalase-like" evidence="1">
    <location>
        <begin position="8"/>
        <end position="116"/>
    </location>
</feature>
<dbReference type="PANTHER" id="PTHR35908:SF1">
    <property type="entry name" value="CONSERVED PROTEIN"/>
    <property type="match status" value="1"/>
</dbReference>
<dbReference type="SUPFAM" id="SSF54593">
    <property type="entry name" value="Glyoxalase/Bleomycin resistance protein/Dihydroxybiphenyl dioxygenase"/>
    <property type="match status" value="2"/>
</dbReference>
<dbReference type="CDD" id="cd06587">
    <property type="entry name" value="VOC"/>
    <property type="match status" value="1"/>
</dbReference>